<protein>
    <recommendedName>
        <fullName evidence="5">OCA domain-containing protein</fullName>
    </recommendedName>
</protein>
<keyword evidence="1" id="KW-0805">Transcription regulation</keyword>
<keyword evidence="2" id="KW-0010">Activator</keyword>
<reference evidence="6" key="1">
    <citation type="submission" date="2025-08" db="UniProtKB">
        <authorList>
            <consortium name="Ensembl"/>
        </authorList>
    </citation>
    <scope>IDENTIFICATION</scope>
</reference>
<evidence type="ECO:0000256" key="1">
    <source>
        <dbReference type="ARBA" id="ARBA00023015"/>
    </source>
</evidence>
<evidence type="ECO:0000256" key="3">
    <source>
        <dbReference type="ARBA" id="ARBA00023163"/>
    </source>
</evidence>
<dbReference type="InterPro" id="IPR047571">
    <property type="entry name" value="OCA"/>
</dbReference>
<dbReference type="InterPro" id="IPR015389">
    <property type="entry name" value="PD-C2-AF1"/>
</dbReference>
<dbReference type="Proteomes" id="UP000694565">
    <property type="component" value="Unplaced"/>
</dbReference>
<evidence type="ECO:0000259" key="5">
    <source>
        <dbReference type="PROSITE" id="PS52003"/>
    </source>
</evidence>
<accession>A0A8C2YWK1</accession>
<evidence type="ECO:0000313" key="7">
    <source>
        <dbReference type="Proteomes" id="UP000694565"/>
    </source>
</evidence>
<reference evidence="6" key="2">
    <citation type="submission" date="2025-09" db="UniProtKB">
        <authorList>
            <consortium name="Ensembl"/>
        </authorList>
    </citation>
    <scope>IDENTIFICATION</scope>
</reference>
<keyword evidence="3" id="KW-0804">Transcription</keyword>
<dbReference type="Ensembl" id="ENSCLMT00005002809.1">
    <property type="protein sequence ID" value="ENSCLMP00005002646.1"/>
    <property type="gene ID" value="ENSCLMG00005001383.1"/>
</dbReference>
<evidence type="ECO:0000256" key="4">
    <source>
        <dbReference type="SAM" id="MobiDB-lite"/>
    </source>
</evidence>
<dbReference type="GeneTree" id="ENSGT00940000168466"/>
<keyword evidence="7" id="KW-1185">Reference proteome</keyword>
<feature type="compositionally biased region" description="Polar residues" evidence="4">
    <location>
        <begin position="244"/>
        <end position="253"/>
    </location>
</feature>
<organism evidence="6 7">
    <name type="scientific">Cyclopterus lumpus</name>
    <name type="common">Lumpsucker</name>
    <dbReference type="NCBI Taxonomy" id="8103"/>
    <lineage>
        <taxon>Eukaryota</taxon>
        <taxon>Metazoa</taxon>
        <taxon>Chordata</taxon>
        <taxon>Craniata</taxon>
        <taxon>Vertebrata</taxon>
        <taxon>Euteleostomi</taxon>
        <taxon>Actinopterygii</taxon>
        <taxon>Neopterygii</taxon>
        <taxon>Teleostei</taxon>
        <taxon>Neoteleostei</taxon>
        <taxon>Acanthomorphata</taxon>
        <taxon>Eupercaria</taxon>
        <taxon>Perciformes</taxon>
        <taxon>Cottioidei</taxon>
        <taxon>Cottales</taxon>
        <taxon>Cyclopteridae</taxon>
        <taxon>Cyclopterus</taxon>
    </lineage>
</organism>
<dbReference type="GO" id="GO:0003677">
    <property type="term" value="F:DNA binding"/>
    <property type="evidence" value="ECO:0007669"/>
    <property type="project" value="InterPro"/>
</dbReference>
<name>A0A8C2YWK1_CYCLU</name>
<evidence type="ECO:0000313" key="6">
    <source>
        <dbReference type="Ensembl" id="ENSCLMP00005002646.1"/>
    </source>
</evidence>
<dbReference type="AlphaFoldDB" id="A0A8C2YWK1"/>
<proteinExistence type="predicted"/>
<sequence>LSPSLSPSLSLSRVRVRDPVKELLRRKRSLEPRGARTAPPTAVRTLVLRNDPPAGTRTSSFAESPAAAAGGDRWRGAAAAGGGLQTSWSSSEYNQPDAAAQTPAFPTASALTDVYMQTLGPSYAMLAYTHTPLLTNFGAPGSGPQMELPDSGLTYLPWVQPIATISTVPNQVQFGPGSSALPGSPLIHMPLSMSLTTMIHQMDLDLQDPSLDEDPGLEADAPDLLDKLLEERKRNGEEDDKDSYSSSLFISNE</sequence>
<dbReference type="PROSITE" id="PS52003">
    <property type="entry name" value="OCA"/>
    <property type="match status" value="1"/>
</dbReference>
<feature type="region of interest" description="Disordered" evidence="4">
    <location>
        <begin position="231"/>
        <end position="253"/>
    </location>
</feature>
<feature type="compositionally biased region" description="Polar residues" evidence="4">
    <location>
        <begin position="85"/>
        <end position="94"/>
    </location>
</feature>
<evidence type="ECO:0000256" key="2">
    <source>
        <dbReference type="ARBA" id="ARBA00023159"/>
    </source>
</evidence>
<feature type="domain" description="OCA" evidence="5">
    <location>
        <begin position="8"/>
        <end position="30"/>
    </location>
</feature>
<dbReference type="Pfam" id="PF09310">
    <property type="entry name" value="PD-C2-AF1"/>
    <property type="match status" value="1"/>
</dbReference>
<feature type="region of interest" description="Disordered" evidence="4">
    <location>
        <begin position="27"/>
        <end position="99"/>
    </location>
</feature>
<dbReference type="GO" id="GO:0070974">
    <property type="term" value="F:POU domain binding"/>
    <property type="evidence" value="ECO:0007669"/>
    <property type="project" value="InterPro"/>
</dbReference>